<evidence type="ECO:0000313" key="2">
    <source>
        <dbReference type="Proteomes" id="UP001148629"/>
    </source>
</evidence>
<proteinExistence type="predicted"/>
<dbReference type="Proteomes" id="UP001148629">
    <property type="component" value="Unassembled WGS sequence"/>
</dbReference>
<comment type="caution">
    <text evidence="1">The sequence shown here is derived from an EMBL/GenBank/DDBJ whole genome shotgun (WGS) entry which is preliminary data.</text>
</comment>
<dbReference type="EMBL" id="JANRMS010002389">
    <property type="protein sequence ID" value="KAJ3522724.1"/>
    <property type="molecule type" value="Genomic_DNA"/>
</dbReference>
<protein>
    <submittedName>
        <fullName evidence="1">Uncharacterized protein</fullName>
    </submittedName>
</protein>
<evidence type="ECO:0000313" key="1">
    <source>
        <dbReference type="EMBL" id="KAJ3522724.1"/>
    </source>
</evidence>
<accession>A0ACC1RMF8</accession>
<name>A0ACC1RMF8_9HYPO</name>
<sequence>MTRYKATRAVSGKTLVEIEECRAAPFTRDAMPPFFTSFWPPKPSALKWRRATNRPTMVQAAAQATRGPGHSVQPHQHLISSSNSSLAVNTVPGKFDEPYHRRTSRTILPSDLASVTISPGWKQASILGTIVAGQGQVVVRTNTRRYGASLRKQVKKMEITQHAKYTCTFCGKVTVKRQATGIWDCKSCKRTVAGGAYTVSTPAAAAMRSTLRRLREIAEV</sequence>
<reference evidence="1" key="1">
    <citation type="submission" date="2022-08" db="EMBL/GenBank/DDBJ databases">
        <title>Genome Sequence of Fusarium decemcellulare.</title>
        <authorList>
            <person name="Buettner E."/>
        </authorList>
    </citation>
    <scope>NUCLEOTIDE SEQUENCE</scope>
    <source>
        <strain evidence="1">Babe19</strain>
    </source>
</reference>
<gene>
    <name evidence="1" type="ORF">NM208_g12737</name>
</gene>
<keyword evidence="2" id="KW-1185">Reference proteome</keyword>
<organism evidence="1 2">
    <name type="scientific">Fusarium decemcellulare</name>
    <dbReference type="NCBI Taxonomy" id="57161"/>
    <lineage>
        <taxon>Eukaryota</taxon>
        <taxon>Fungi</taxon>
        <taxon>Dikarya</taxon>
        <taxon>Ascomycota</taxon>
        <taxon>Pezizomycotina</taxon>
        <taxon>Sordariomycetes</taxon>
        <taxon>Hypocreomycetidae</taxon>
        <taxon>Hypocreales</taxon>
        <taxon>Nectriaceae</taxon>
        <taxon>Fusarium</taxon>
        <taxon>Fusarium decemcellulare species complex</taxon>
    </lineage>
</organism>